<feature type="repeat" description="PPR" evidence="3">
    <location>
        <begin position="79"/>
        <end position="113"/>
    </location>
</feature>
<dbReference type="Gene3D" id="1.25.40.10">
    <property type="entry name" value="Tetratricopeptide repeat domain"/>
    <property type="match status" value="1"/>
</dbReference>
<comment type="similarity">
    <text evidence="1">Belongs to the PPR family. P subfamily.</text>
</comment>
<accession>A0ABU6Z6J7</accession>
<dbReference type="Pfam" id="PF13041">
    <property type="entry name" value="PPR_2"/>
    <property type="match status" value="1"/>
</dbReference>
<dbReference type="NCBIfam" id="TIGR00756">
    <property type="entry name" value="PPR"/>
    <property type="match status" value="1"/>
</dbReference>
<sequence length="130" mass="14720">MMNIKRVAADLNDDPLAKIIWDVKPQTLQYVFLAMAHNFPRTLVALVLHVLSQVGVEVLSMDQEILEKDRLDKQFVKPNGVMYSTVIDGLCKDGFVTEAKNLFSKMIARGISRDIVSYSSLFMVFVVRVN</sequence>
<evidence type="ECO:0000256" key="3">
    <source>
        <dbReference type="PROSITE-ProRule" id="PRU00708"/>
    </source>
</evidence>
<evidence type="ECO:0000256" key="1">
    <source>
        <dbReference type="ARBA" id="ARBA00007626"/>
    </source>
</evidence>
<dbReference type="Proteomes" id="UP001341840">
    <property type="component" value="Unassembled WGS sequence"/>
</dbReference>
<reference evidence="4 5" key="1">
    <citation type="journal article" date="2023" name="Plants (Basel)">
        <title>Bridging the Gap: Combining Genomics and Transcriptomics Approaches to Understand Stylosanthes scabra, an Orphan Legume from the Brazilian Caatinga.</title>
        <authorList>
            <person name="Ferreira-Neto J.R.C."/>
            <person name="da Silva M.D."/>
            <person name="Binneck E."/>
            <person name="de Melo N.F."/>
            <person name="da Silva R.H."/>
            <person name="de Melo A.L.T.M."/>
            <person name="Pandolfi V."/>
            <person name="Bustamante F.O."/>
            <person name="Brasileiro-Vidal A.C."/>
            <person name="Benko-Iseppon A.M."/>
        </authorList>
    </citation>
    <scope>NUCLEOTIDE SEQUENCE [LARGE SCALE GENOMIC DNA]</scope>
    <source>
        <tissue evidence="4">Leaves</tissue>
    </source>
</reference>
<protein>
    <recommendedName>
        <fullName evidence="6">Pentatricopeptide repeat-containing protein</fullName>
    </recommendedName>
</protein>
<evidence type="ECO:0008006" key="6">
    <source>
        <dbReference type="Google" id="ProtNLM"/>
    </source>
</evidence>
<name>A0ABU6Z6J7_9FABA</name>
<dbReference type="InterPro" id="IPR002885">
    <property type="entry name" value="PPR_rpt"/>
</dbReference>
<comment type="caution">
    <text evidence="4">The sequence shown here is derived from an EMBL/GenBank/DDBJ whole genome shotgun (WGS) entry which is preliminary data.</text>
</comment>
<dbReference type="PANTHER" id="PTHR46128">
    <property type="entry name" value="MITOCHONDRIAL GROUP I INTRON SPLICING FACTOR CCM1"/>
    <property type="match status" value="1"/>
</dbReference>
<dbReference type="InterPro" id="IPR011990">
    <property type="entry name" value="TPR-like_helical_dom_sf"/>
</dbReference>
<dbReference type="PROSITE" id="PS51375">
    <property type="entry name" value="PPR"/>
    <property type="match status" value="1"/>
</dbReference>
<dbReference type="InterPro" id="IPR050872">
    <property type="entry name" value="PPR_P_subfamily"/>
</dbReference>
<dbReference type="EMBL" id="JASCZI010271876">
    <property type="protein sequence ID" value="MED6216413.1"/>
    <property type="molecule type" value="Genomic_DNA"/>
</dbReference>
<gene>
    <name evidence="4" type="ORF">PIB30_007391</name>
</gene>
<dbReference type="PANTHER" id="PTHR46128:SF358">
    <property type="entry name" value="TETRATRICOPEPTIDE REPEAT (TPR)-LIKE SUPERFAMILY PROTEIN"/>
    <property type="match status" value="1"/>
</dbReference>
<keyword evidence="2" id="KW-0677">Repeat</keyword>
<organism evidence="4 5">
    <name type="scientific">Stylosanthes scabra</name>
    <dbReference type="NCBI Taxonomy" id="79078"/>
    <lineage>
        <taxon>Eukaryota</taxon>
        <taxon>Viridiplantae</taxon>
        <taxon>Streptophyta</taxon>
        <taxon>Embryophyta</taxon>
        <taxon>Tracheophyta</taxon>
        <taxon>Spermatophyta</taxon>
        <taxon>Magnoliopsida</taxon>
        <taxon>eudicotyledons</taxon>
        <taxon>Gunneridae</taxon>
        <taxon>Pentapetalae</taxon>
        <taxon>rosids</taxon>
        <taxon>fabids</taxon>
        <taxon>Fabales</taxon>
        <taxon>Fabaceae</taxon>
        <taxon>Papilionoideae</taxon>
        <taxon>50 kb inversion clade</taxon>
        <taxon>dalbergioids sensu lato</taxon>
        <taxon>Dalbergieae</taxon>
        <taxon>Pterocarpus clade</taxon>
        <taxon>Stylosanthes</taxon>
    </lineage>
</organism>
<evidence type="ECO:0000313" key="5">
    <source>
        <dbReference type="Proteomes" id="UP001341840"/>
    </source>
</evidence>
<keyword evidence="5" id="KW-1185">Reference proteome</keyword>
<evidence type="ECO:0000313" key="4">
    <source>
        <dbReference type="EMBL" id="MED6216413.1"/>
    </source>
</evidence>
<proteinExistence type="inferred from homology"/>
<evidence type="ECO:0000256" key="2">
    <source>
        <dbReference type="ARBA" id="ARBA00022737"/>
    </source>
</evidence>